<dbReference type="Proteomes" id="UP000700059">
    <property type="component" value="Unassembled WGS sequence"/>
</dbReference>
<reference evidence="1 2" key="1">
    <citation type="submission" date="2021-08" db="EMBL/GenBank/DDBJ databases">
        <title>Helicobacter spp. isolated from feces of Anatolian Ground Squirrel (Spermophilus xanthoprymnus) in Turkey.</title>
        <authorList>
            <person name="Aydin F."/>
            <person name="Abay S."/>
            <person name="Kayman T."/>
            <person name="Karakaya E."/>
            <person name="Saticioglu I.B."/>
        </authorList>
    </citation>
    <scope>NUCLEOTIDE SEQUENCE [LARGE SCALE GENOMIC DNA]</scope>
    <source>
        <strain evidence="1 2">Faydin-H70</strain>
    </source>
</reference>
<evidence type="ECO:0000313" key="1">
    <source>
        <dbReference type="EMBL" id="MBX7491519.1"/>
    </source>
</evidence>
<organism evidence="1 2">
    <name type="scientific">Helicobacter turcicus</name>
    <dbReference type="NCBI Taxonomy" id="2867412"/>
    <lineage>
        <taxon>Bacteria</taxon>
        <taxon>Pseudomonadati</taxon>
        <taxon>Campylobacterota</taxon>
        <taxon>Epsilonproteobacteria</taxon>
        <taxon>Campylobacterales</taxon>
        <taxon>Helicobacteraceae</taxon>
        <taxon>Helicobacter</taxon>
    </lineage>
</organism>
<accession>A0ABS7JQ30</accession>
<dbReference type="EMBL" id="JAIGYQ010000015">
    <property type="protein sequence ID" value="MBX7491519.1"/>
    <property type="molecule type" value="Genomic_DNA"/>
</dbReference>
<dbReference type="RefSeq" id="WP_221532775.1">
    <property type="nucleotide sequence ID" value="NZ_JAIGYP010000015.1"/>
</dbReference>
<sequence>MKLNAYDTQKAFDYENGYFITADDRRIAKFMVHFRDIVETRNSREIKGVSNV</sequence>
<gene>
    <name evidence="1" type="ORF">K4G57_08620</name>
</gene>
<protein>
    <submittedName>
        <fullName evidence="1">Uncharacterized protein</fullName>
    </submittedName>
</protein>
<evidence type="ECO:0000313" key="2">
    <source>
        <dbReference type="Proteomes" id="UP000700059"/>
    </source>
</evidence>
<proteinExistence type="predicted"/>
<comment type="caution">
    <text evidence="1">The sequence shown here is derived from an EMBL/GenBank/DDBJ whole genome shotgun (WGS) entry which is preliminary data.</text>
</comment>
<keyword evidence="2" id="KW-1185">Reference proteome</keyword>
<name>A0ABS7JQ30_9HELI</name>